<dbReference type="InterPro" id="IPR025883">
    <property type="entry name" value="Cadherin-like_domain"/>
</dbReference>
<reference evidence="4" key="1">
    <citation type="submission" date="2016-06" db="EMBL/GenBank/DDBJ databases">
        <authorList>
            <person name="Nascimento L."/>
            <person name="Pereira R.V."/>
            <person name="Martins L.F."/>
            <person name="Quaggio R.B."/>
            <person name="Silva A.M."/>
            <person name="Setubal J.C."/>
        </authorList>
    </citation>
    <scope>NUCLEOTIDE SEQUENCE [LARGE SCALE GENOMIC DNA]</scope>
</reference>
<feature type="domain" description="Cadherin-like beta-sandwich-like" evidence="2">
    <location>
        <begin position="155"/>
        <end position="242"/>
    </location>
</feature>
<evidence type="ECO:0000313" key="4">
    <source>
        <dbReference type="Proteomes" id="UP000196475"/>
    </source>
</evidence>
<name>A0A1Y3PDK5_9BACI</name>
<dbReference type="SUPFAM" id="SSF110296">
    <property type="entry name" value="Oligoxyloglucan reducing end-specific cellobiohydrolase"/>
    <property type="match status" value="1"/>
</dbReference>
<comment type="caution">
    <text evidence="3">The sequence shown here is derived from an EMBL/GenBank/DDBJ whole genome shotgun (WGS) entry which is preliminary data.</text>
</comment>
<dbReference type="Pfam" id="PF12733">
    <property type="entry name" value="Cadherin-like"/>
    <property type="match status" value="1"/>
</dbReference>
<proteinExistence type="predicted"/>
<accession>A0A1Y3PDK5</accession>
<feature type="region of interest" description="Disordered" evidence="1">
    <location>
        <begin position="286"/>
        <end position="308"/>
    </location>
</feature>
<evidence type="ECO:0000256" key="1">
    <source>
        <dbReference type="SAM" id="MobiDB-lite"/>
    </source>
</evidence>
<dbReference type="Proteomes" id="UP000196475">
    <property type="component" value="Unassembled WGS sequence"/>
</dbReference>
<evidence type="ECO:0000313" key="3">
    <source>
        <dbReference type="EMBL" id="OUM84206.1"/>
    </source>
</evidence>
<dbReference type="AlphaFoldDB" id="A0A1Y3PDK5"/>
<dbReference type="EMBL" id="LZRT01000138">
    <property type="protein sequence ID" value="OUM84206.1"/>
    <property type="molecule type" value="Genomic_DNA"/>
</dbReference>
<protein>
    <recommendedName>
        <fullName evidence="2">Cadherin-like beta-sandwich-like domain-containing protein</fullName>
    </recommendedName>
</protein>
<evidence type="ECO:0000259" key="2">
    <source>
        <dbReference type="Pfam" id="PF12733"/>
    </source>
</evidence>
<organism evidence="3 4">
    <name type="scientific">Bacillus thermozeamaize</name>
    <dbReference type="NCBI Taxonomy" id="230954"/>
    <lineage>
        <taxon>Bacteria</taxon>
        <taxon>Bacillati</taxon>
        <taxon>Bacillota</taxon>
        <taxon>Bacilli</taxon>
        <taxon>Bacillales</taxon>
        <taxon>Bacillaceae</taxon>
        <taxon>Bacillus</taxon>
    </lineage>
</organism>
<gene>
    <name evidence="3" type="ORF">BAA01_11380</name>
</gene>
<sequence length="308" mass="31633">MYSGTNSPLRGVAFGAGTFVAAGNGVIRTSSDGVKWTKIDLFGVALNAVAYGGGRFVAVGDKGRIWIQEGSSWVSRSGPWDVNLKGVAYGNGHFVAVGDNGAILISPDGENWTVQRRGMEDFRDVVYGGGKFVIAGSAGTDGIILYASTNDKLGNLTVSPGTLMPSFDADTMAYSVYVARGTDTIDITAEPDDDVNAILTINGTQATSGSPFAVDLTPGVNPIEIVVESQAGTTRTYTLTVYSVEPDGNGALISSVTSVPAGSDTTLAFEFAGTLDGGTVEIVVPGGWSPPSVTPEDPGYTTQPAGGP</sequence>